<organism evidence="1 2">
    <name type="scientific">Prunus armeniaca</name>
    <name type="common">Apricot</name>
    <name type="synonym">Armeniaca vulgaris</name>
    <dbReference type="NCBI Taxonomy" id="36596"/>
    <lineage>
        <taxon>Eukaryota</taxon>
        <taxon>Viridiplantae</taxon>
        <taxon>Streptophyta</taxon>
        <taxon>Embryophyta</taxon>
        <taxon>Tracheophyta</taxon>
        <taxon>Spermatophyta</taxon>
        <taxon>Magnoliopsida</taxon>
        <taxon>eudicotyledons</taxon>
        <taxon>Gunneridae</taxon>
        <taxon>Pentapetalae</taxon>
        <taxon>rosids</taxon>
        <taxon>fabids</taxon>
        <taxon>Rosales</taxon>
        <taxon>Rosaceae</taxon>
        <taxon>Amygdaloideae</taxon>
        <taxon>Amygdaleae</taxon>
        <taxon>Prunus</taxon>
    </lineage>
</organism>
<evidence type="ECO:0000313" key="2">
    <source>
        <dbReference type="Proteomes" id="UP000507245"/>
    </source>
</evidence>
<gene>
    <name evidence="1" type="ORF">ORAREDHAP_LOCUS50925</name>
</gene>
<evidence type="ECO:0000313" key="1">
    <source>
        <dbReference type="EMBL" id="CAB4321695.1"/>
    </source>
</evidence>
<accession>A0A6J5YCX1</accession>
<dbReference type="AlphaFoldDB" id="A0A6J5YCX1"/>
<sequence>MVTTICVDELGSAYFLPLNCRLTRLAPQLNLFRQHLTQKLQVGLGCDGQSPSSRGEIEDNLAADLSVGLASGQLPRIEEELVPFRALGKQASSLQYKHLSVNNQLSSGVRMDGTGKMRLAWHPVQLCNSCVAL</sequence>
<dbReference type="EMBL" id="CAEKKB010000008">
    <property type="protein sequence ID" value="CAB4321695.1"/>
    <property type="molecule type" value="Genomic_DNA"/>
</dbReference>
<name>A0A6J5YCX1_PRUAR</name>
<proteinExistence type="predicted"/>
<dbReference type="Proteomes" id="UP000507245">
    <property type="component" value="Unassembled WGS sequence"/>
</dbReference>
<keyword evidence="2" id="KW-1185">Reference proteome</keyword>
<reference evidence="2" key="1">
    <citation type="journal article" date="2020" name="Genome Biol.">
        <title>Gamete binning: chromosome-level and haplotype-resolved genome assembly enabled by high-throughput single-cell sequencing of gamete genomes.</title>
        <authorList>
            <person name="Campoy J.A."/>
            <person name="Sun H."/>
            <person name="Goel M."/>
            <person name="Jiao W.-B."/>
            <person name="Folz-Donahue K."/>
            <person name="Wang N."/>
            <person name="Rubio M."/>
            <person name="Liu C."/>
            <person name="Kukat C."/>
            <person name="Ruiz D."/>
            <person name="Huettel B."/>
            <person name="Schneeberger K."/>
        </authorList>
    </citation>
    <scope>NUCLEOTIDE SEQUENCE [LARGE SCALE GENOMIC DNA]</scope>
    <source>
        <strain evidence="2">cv. Rojo Pasion</strain>
    </source>
</reference>
<protein>
    <submittedName>
        <fullName evidence="1">Uncharacterized protein</fullName>
    </submittedName>
</protein>